<evidence type="ECO:0000313" key="2">
    <source>
        <dbReference type="Proteomes" id="UP001056120"/>
    </source>
</evidence>
<organism evidence="1 2">
    <name type="scientific">Smallanthus sonchifolius</name>
    <dbReference type="NCBI Taxonomy" id="185202"/>
    <lineage>
        <taxon>Eukaryota</taxon>
        <taxon>Viridiplantae</taxon>
        <taxon>Streptophyta</taxon>
        <taxon>Embryophyta</taxon>
        <taxon>Tracheophyta</taxon>
        <taxon>Spermatophyta</taxon>
        <taxon>Magnoliopsida</taxon>
        <taxon>eudicotyledons</taxon>
        <taxon>Gunneridae</taxon>
        <taxon>Pentapetalae</taxon>
        <taxon>asterids</taxon>
        <taxon>campanulids</taxon>
        <taxon>Asterales</taxon>
        <taxon>Asteraceae</taxon>
        <taxon>Asteroideae</taxon>
        <taxon>Heliantheae alliance</taxon>
        <taxon>Millerieae</taxon>
        <taxon>Smallanthus</taxon>
    </lineage>
</organism>
<dbReference type="EMBL" id="CM042041">
    <property type="protein sequence ID" value="KAI3712124.1"/>
    <property type="molecule type" value="Genomic_DNA"/>
</dbReference>
<name>A0ACB9APG8_9ASTR</name>
<protein>
    <submittedName>
        <fullName evidence="1">Uncharacterized protein</fullName>
    </submittedName>
</protein>
<dbReference type="Proteomes" id="UP001056120">
    <property type="component" value="Linkage Group LG24"/>
</dbReference>
<sequence length="597" mass="69810">MPIRFGDEIQESTVRDEIKDDMDDELIKNEIQESTDSYVSEIQEKAIDNLNIHRKESWQFNENETEFSRFKGREINVDENPEFNDQQGIMDVGSTIIAVNPVIRNYRDITVLDYKDKPKKFQVQVLMAEENKWHKWKSKPRWSRISSKGLFREGMIHPISGSEKWELAMRSREREKFTLDIKCQEMYPQEVLGWKEIESLLVGKRLQVALTGRVKQLYKVVTRYYFHGCYQHNSCMCTMIGLGFWYTYSQWFLPANSVVKDFMMGSFLNVTKVRVPDVLPHISKKNIIQGKPQEVRKLVKIDDDNNNKMKFSYENLRFINCMQQNLNFQSDGYDIWMVAWFDITADGIYRHDTCIFNEFVWLSWIDSIKSRLLTSDDVFNGLTVKILLSWCTCGAWIMKIRNGKENIKSATARGPKYRYDVKDNILGNGLIQWNYKFKAMVIISCVAVVQRNLSIATQTTIEVVLREYITNLDKDPIHNASSFMIVCLARSLYFVTCEDLLRYLMLTHLRNFVKGWASIEKEATKKGLIMVTRDINSQEAQSRLQISPTRKKMGVRFTEILFSVQSTNVNIRVGRIYYNVLGPCLYLGCIMNEGCLK</sequence>
<keyword evidence="2" id="KW-1185">Reference proteome</keyword>
<accession>A0ACB9APG8</accession>
<gene>
    <name evidence="1" type="ORF">L1987_70673</name>
</gene>
<reference evidence="2" key="1">
    <citation type="journal article" date="2022" name="Mol. Ecol. Resour.">
        <title>The genomes of chicory, endive, great burdock and yacon provide insights into Asteraceae palaeo-polyploidization history and plant inulin production.</title>
        <authorList>
            <person name="Fan W."/>
            <person name="Wang S."/>
            <person name="Wang H."/>
            <person name="Wang A."/>
            <person name="Jiang F."/>
            <person name="Liu H."/>
            <person name="Zhao H."/>
            <person name="Xu D."/>
            <person name="Zhang Y."/>
        </authorList>
    </citation>
    <scope>NUCLEOTIDE SEQUENCE [LARGE SCALE GENOMIC DNA]</scope>
    <source>
        <strain evidence="2">cv. Yunnan</strain>
    </source>
</reference>
<comment type="caution">
    <text evidence="1">The sequence shown here is derived from an EMBL/GenBank/DDBJ whole genome shotgun (WGS) entry which is preliminary data.</text>
</comment>
<reference evidence="1 2" key="2">
    <citation type="journal article" date="2022" name="Mol. Ecol. Resour.">
        <title>The genomes of chicory, endive, great burdock and yacon provide insights into Asteraceae paleo-polyploidization history and plant inulin production.</title>
        <authorList>
            <person name="Fan W."/>
            <person name="Wang S."/>
            <person name="Wang H."/>
            <person name="Wang A."/>
            <person name="Jiang F."/>
            <person name="Liu H."/>
            <person name="Zhao H."/>
            <person name="Xu D."/>
            <person name="Zhang Y."/>
        </authorList>
    </citation>
    <scope>NUCLEOTIDE SEQUENCE [LARGE SCALE GENOMIC DNA]</scope>
    <source>
        <strain evidence="2">cv. Yunnan</strain>
        <tissue evidence="1">Leaves</tissue>
    </source>
</reference>
<proteinExistence type="predicted"/>
<evidence type="ECO:0000313" key="1">
    <source>
        <dbReference type="EMBL" id="KAI3712124.1"/>
    </source>
</evidence>